<evidence type="ECO:0000256" key="1">
    <source>
        <dbReference type="SAM" id="Phobius"/>
    </source>
</evidence>
<reference evidence="3 4" key="2">
    <citation type="submission" date="2024-07" db="EMBL/GenBank/DDBJ databases">
        <authorList>
            <person name="Akdeniz Z."/>
        </authorList>
    </citation>
    <scope>NUCLEOTIDE SEQUENCE [LARGE SCALE GENOMIC DNA]</scope>
</reference>
<keyword evidence="1" id="KW-0812">Transmembrane</keyword>
<gene>
    <name evidence="2" type="ORF">HINF_LOCUS39715</name>
    <name evidence="3" type="ORF">HINF_LOCUS6886</name>
</gene>
<keyword evidence="1" id="KW-0472">Membrane</keyword>
<keyword evidence="4" id="KW-1185">Reference proteome</keyword>
<comment type="caution">
    <text evidence="2">The sequence shown here is derived from an EMBL/GenBank/DDBJ whole genome shotgun (WGS) entry which is preliminary data.</text>
</comment>
<reference evidence="2" key="1">
    <citation type="submission" date="2023-06" db="EMBL/GenBank/DDBJ databases">
        <authorList>
            <person name="Kurt Z."/>
        </authorList>
    </citation>
    <scope>NUCLEOTIDE SEQUENCE</scope>
</reference>
<feature type="transmembrane region" description="Helical" evidence="1">
    <location>
        <begin position="81"/>
        <end position="104"/>
    </location>
</feature>
<organism evidence="2">
    <name type="scientific">Hexamita inflata</name>
    <dbReference type="NCBI Taxonomy" id="28002"/>
    <lineage>
        <taxon>Eukaryota</taxon>
        <taxon>Metamonada</taxon>
        <taxon>Diplomonadida</taxon>
        <taxon>Hexamitidae</taxon>
        <taxon>Hexamitinae</taxon>
        <taxon>Hexamita</taxon>
    </lineage>
</organism>
<keyword evidence="1" id="KW-1133">Transmembrane helix</keyword>
<dbReference type="EMBL" id="CAXDID020000014">
    <property type="protein sequence ID" value="CAL5981923.1"/>
    <property type="molecule type" value="Genomic_DNA"/>
</dbReference>
<evidence type="ECO:0000313" key="2">
    <source>
        <dbReference type="EMBL" id="CAI9952070.1"/>
    </source>
</evidence>
<name>A0AA86QI27_9EUKA</name>
<dbReference type="Proteomes" id="UP001642409">
    <property type="component" value="Unassembled WGS sequence"/>
</dbReference>
<protein>
    <submittedName>
        <fullName evidence="3">Hypothetical_protein</fullName>
    </submittedName>
</protein>
<feature type="transmembrane region" description="Helical" evidence="1">
    <location>
        <begin position="41"/>
        <end position="61"/>
    </location>
</feature>
<evidence type="ECO:0000313" key="3">
    <source>
        <dbReference type="EMBL" id="CAL5981923.1"/>
    </source>
</evidence>
<sequence length="130" mass="15198">MKADMSMSLPQIESMLKSSFNIFDYVFDFIQDLFKLKLIRLAARGLLVLLLLSTFIVLQQLKHFSEQQFTPLKIVLLFFTHSAYFLNSILIVMVVVQIIFLFFGSNLDYKDLLRKVIKTEQLIADVKEQK</sequence>
<evidence type="ECO:0000313" key="4">
    <source>
        <dbReference type="Proteomes" id="UP001642409"/>
    </source>
</evidence>
<dbReference type="AlphaFoldDB" id="A0AA86QI27"/>
<accession>A0AA86QI27</accession>
<dbReference type="EMBL" id="CATOUU010000831">
    <property type="protein sequence ID" value="CAI9952070.1"/>
    <property type="molecule type" value="Genomic_DNA"/>
</dbReference>
<proteinExistence type="predicted"/>